<accession>A0A8S2KUQ6</accession>
<evidence type="ECO:0000313" key="2">
    <source>
        <dbReference type="EMBL" id="CAF3870204.1"/>
    </source>
</evidence>
<reference evidence="2" key="1">
    <citation type="submission" date="2021-02" db="EMBL/GenBank/DDBJ databases">
        <authorList>
            <person name="Nowell W R."/>
        </authorList>
    </citation>
    <scope>NUCLEOTIDE SEQUENCE</scope>
</reference>
<evidence type="ECO:0000256" key="1">
    <source>
        <dbReference type="SAM" id="Phobius"/>
    </source>
</evidence>
<dbReference type="Proteomes" id="UP000682733">
    <property type="component" value="Unassembled WGS sequence"/>
</dbReference>
<sequence length="53" mass="6426">FYESAAWILPPALFAILCLIVYSEFENFNEYIKQEIQLSNAQQRVEYWRQSHK</sequence>
<name>A0A8S2KUQ6_9BILA</name>
<organism evidence="2 3">
    <name type="scientific">Didymodactylos carnosus</name>
    <dbReference type="NCBI Taxonomy" id="1234261"/>
    <lineage>
        <taxon>Eukaryota</taxon>
        <taxon>Metazoa</taxon>
        <taxon>Spiralia</taxon>
        <taxon>Gnathifera</taxon>
        <taxon>Rotifera</taxon>
        <taxon>Eurotatoria</taxon>
        <taxon>Bdelloidea</taxon>
        <taxon>Philodinida</taxon>
        <taxon>Philodinidae</taxon>
        <taxon>Didymodactylos</taxon>
    </lineage>
</organism>
<keyword evidence="1" id="KW-0472">Membrane</keyword>
<feature type="non-terminal residue" evidence="2">
    <location>
        <position position="1"/>
    </location>
</feature>
<protein>
    <submittedName>
        <fullName evidence="2">Uncharacterized protein</fullName>
    </submittedName>
</protein>
<proteinExistence type="predicted"/>
<feature type="transmembrane region" description="Helical" evidence="1">
    <location>
        <begin position="6"/>
        <end position="25"/>
    </location>
</feature>
<keyword evidence="1" id="KW-1133">Transmembrane helix</keyword>
<comment type="caution">
    <text evidence="2">The sequence shown here is derived from an EMBL/GenBank/DDBJ whole genome shotgun (WGS) entry which is preliminary data.</text>
</comment>
<evidence type="ECO:0000313" key="3">
    <source>
        <dbReference type="Proteomes" id="UP000682733"/>
    </source>
</evidence>
<dbReference type="AlphaFoldDB" id="A0A8S2KUQ6"/>
<dbReference type="EMBL" id="CAJOBA010011368">
    <property type="protein sequence ID" value="CAF3870204.1"/>
    <property type="molecule type" value="Genomic_DNA"/>
</dbReference>
<gene>
    <name evidence="2" type="ORF">TMI583_LOCUS19621</name>
</gene>
<keyword evidence="1" id="KW-0812">Transmembrane</keyword>